<reference evidence="1 2" key="1">
    <citation type="submission" date="2015-02" db="EMBL/GenBank/DDBJ databases">
        <title>Draft genome sequences of ten Microbacterium spp. with emphasis on heavy metal contaminated environments.</title>
        <authorList>
            <person name="Corretto E."/>
        </authorList>
    </citation>
    <scope>NUCLEOTIDE SEQUENCE [LARGE SCALE GENOMIC DNA]</scope>
    <source>
        <strain evidence="1 2">ARN176</strain>
    </source>
</reference>
<evidence type="ECO:0000313" key="2">
    <source>
        <dbReference type="Proteomes" id="UP000033740"/>
    </source>
</evidence>
<comment type="caution">
    <text evidence="1">The sequence shown here is derived from an EMBL/GenBank/DDBJ whole genome shotgun (WGS) entry which is preliminary data.</text>
</comment>
<protein>
    <submittedName>
        <fullName evidence="1">Uncharacterized protein</fullName>
    </submittedName>
</protein>
<dbReference type="AlphaFoldDB" id="A0A0F0LNA8"/>
<accession>A0A0F0LNA8</accession>
<dbReference type="STRING" id="582680.RS86_02207"/>
<dbReference type="EMBL" id="JYIX01000035">
    <property type="protein sequence ID" value="KJL33031.1"/>
    <property type="molecule type" value="Genomic_DNA"/>
</dbReference>
<name>A0A0F0LNA8_9MICO</name>
<dbReference type="PATRIC" id="fig|582680.6.peg.2272"/>
<dbReference type="Proteomes" id="UP000033740">
    <property type="component" value="Unassembled WGS sequence"/>
</dbReference>
<evidence type="ECO:0000313" key="1">
    <source>
        <dbReference type="EMBL" id="KJL33031.1"/>
    </source>
</evidence>
<proteinExistence type="predicted"/>
<sequence length="70" mass="7930">MITNGGGEIRFVRVFARASSDPGRTQLWGHVRGGDQMEVCLCDADVDDIVITLAWFRPEDGLEYVWRFVV</sequence>
<gene>
    <name evidence="1" type="ORF">RS86_02207</name>
</gene>
<organism evidence="1 2">
    <name type="scientific">Microbacterium azadirachtae</name>
    <dbReference type="NCBI Taxonomy" id="582680"/>
    <lineage>
        <taxon>Bacteria</taxon>
        <taxon>Bacillati</taxon>
        <taxon>Actinomycetota</taxon>
        <taxon>Actinomycetes</taxon>
        <taxon>Micrococcales</taxon>
        <taxon>Microbacteriaceae</taxon>
        <taxon>Microbacterium</taxon>
    </lineage>
</organism>
<keyword evidence="2" id="KW-1185">Reference proteome</keyword>